<feature type="chain" id="PRO_5022835587" evidence="8">
    <location>
        <begin position="27"/>
        <end position="655"/>
    </location>
</feature>
<protein>
    <submittedName>
        <fullName evidence="10">Arylsulfatase</fullName>
        <ecNumber evidence="10">3.1.6.1</ecNumber>
    </submittedName>
</protein>
<dbReference type="OrthoDB" id="9783154at2"/>
<evidence type="ECO:0000313" key="10">
    <source>
        <dbReference type="EMBL" id="QEG41849.1"/>
    </source>
</evidence>
<proteinExistence type="inferred from homology"/>
<dbReference type="RefSeq" id="WP_068135599.1">
    <property type="nucleotide sequence ID" value="NZ_CP042914.1"/>
</dbReference>
<dbReference type="AlphaFoldDB" id="A0A5B9QV47"/>
<evidence type="ECO:0000256" key="6">
    <source>
        <dbReference type="ARBA" id="ARBA00022837"/>
    </source>
</evidence>
<dbReference type="PANTHER" id="PTHR42693">
    <property type="entry name" value="ARYLSULFATASE FAMILY MEMBER"/>
    <property type="match status" value="1"/>
</dbReference>
<evidence type="ECO:0000256" key="4">
    <source>
        <dbReference type="ARBA" id="ARBA00022729"/>
    </source>
</evidence>
<keyword evidence="5 10" id="KW-0378">Hydrolase</keyword>
<dbReference type="CDD" id="cd16144">
    <property type="entry name" value="ARS_like"/>
    <property type="match status" value="1"/>
</dbReference>
<evidence type="ECO:0000256" key="2">
    <source>
        <dbReference type="ARBA" id="ARBA00008779"/>
    </source>
</evidence>
<accession>A0A5B9QV47</accession>
<keyword evidence="6" id="KW-0106">Calcium</keyword>
<evidence type="ECO:0000256" key="5">
    <source>
        <dbReference type="ARBA" id="ARBA00022801"/>
    </source>
</evidence>
<comment type="similarity">
    <text evidence="2">Belongs to the sulfatase family.</text>
</comment>
<gene>
    <name evidence="10" type="primary">atsA_39</name>
    <name evidence="10" type="ORF">UC8_38770</name>
</gene>
<name>A0A5B9QV47_9BACT</name>
<dbReference type="PANTHER" id="PTHR42693:SF42">
    <property type="entry name" value="ARYLSULFATASE G"/>
    <property type="match status" value="1"/>
</dbReference>
<keyword evidence="3" id="KW-0479">Metal-binding</keyword>
<dbReference type="InterPro" id="IPR017850">
    <property type="entry name" value="Alkaline_phosphatase_core_sf"/>
</dbReference>
<feature type="signal peptide" evidence="8">
    <location>
        <begin position="1"/>
        <end position="26"/>
    </location>
</feature>
<sequence length="655" mass="73014" precursor="true">MSKTKTPAIAILFVLACSLVGVSADAAERPNVVLFLVDDMGWMDSTPYGSQYYETPNMQRLALQSMRFTDAYALPLCSPTRASILSGQYSSRHRVTSASGHRPAAPPAASPYPDKAPPNKKFIYANSQNYLDLDLPTIAEVLQQAGYRTGHFGKWHLGVSQKHWPDQHGFDVAFHAQPSPGPPSYFSPYGVHPDGTASGRHHVGTITDGPDGEYITDRLTDEAIRFVEAHQDEPFFLNFWHYGVHGPWGHKQAYTAKFANKTDPRGMQRNPIMASMLQSVDESLGRLMNRLDELGLTENTLFIFYSDNGGNVHSRTYDDRKIANVKPGHPQYETIQDWRKWAGGEPPTNNAPLREGKGRIYEGGQRVPLMVRWPGHIAAATTSDAVMGPIDLYPTILDAVGVKPPPNHIIDGESLLPVLRQTGTLQREAYFTWFPHLVPAVSVRQDNWKLIRRFEPHPDYPERYELYDLRNDIGETNNLAEAMPEKVKQLDALIDDFVTETDALAPKPNPAYSVATNPVDVTDGLVPRSCKLVNAEGAIRVEGTARLPFLGTARVRLQGPLKLTLVARCDSRGTGQVRWKMKGQENFPQTKQGVDFEIPAGKSWQQITVDLPIQGQPQVVRLYLPAAASPVELREIRFENPQGRKQAWDFSGVRP</sequence>
<feature type="region of interest" description="Disordered" evidence="7">
    <location>
        <begin position="95"/>
        <end position="116"/>
    </location>
</feature>
<keyword evidence="11" id="KW-1185">Reference proteome</keyword>
<evidence type="ECO:0000256" key="7">
    <source>
        <dbReference type="SAM" id="MobiDB-lite"/>
    </source>
</evidence>
<evidence type="ECO:0000256" key="3">
    <source>
        <dbReference type="ARBA" id="ARBA00022723"/>
    </source>
</evidence>
<dbReference type="Pfam" id="PF00884">
    <property type="entry name" value="Sulfatase"/>
    <property type="match status" value="1"/>
</dbReference>
<evidence type="ECO:0000256" key="8">
    <source>
        <dbReference type="SAM" id="SignalP"/>
    </source>
</evidence>
<dbReference type="Gene3D" id="3.40.720.10">
    <property type="entry name" value="Alkaline Phosphatase, subunit A"/>
    <property type="match status" value="1"/>
</dbReference>
<organism evidence="10 11">
    <name type="scientific">Roseimaritima ulvae</name>
    <dbReference type="NCBI Taxonomy" id="980254"/>
    <lineage>
        <taxon>Bacteria</taxon>
        <taxon>Pseudomonadati</taxon>
        <taxon>Planctomycetota</taxon>
        <taxon>Planctomycetia</taxon>
        <taxon>Pirellulales</taxon>
        <taxon>Pirellulaceae</taxon>
        <taxon>Roseimaritima</taxon>
    </lineage>
</organism>
<dbReference type="InterPro" id="IPR050738">
    <property type="entry name" value="Sulfatase"/>
</dbReference>
<dbReference type="PROSITE" id="PS51257">
    <property type="entry name" value="PROKAR_LIPOPROTEIN"/>
    <property type="match status" value="1"/>
</dbReference>
<evidence type="ECO:0000313" key="11">
    <source>
        <dbReference type="Proteomes" id="UP000325286"/>
    </source>
</evidence>
<dbReference type="EC" id="3.1.6.1" evidence="10"/>
<dbReference type="GO" id="GO:0004065">
    <property type="term" value="F:arylsulfatase activity"/>
    <property type="evidence" value="ECO:0007669"/>
    <property type="project" value="UniProtKB-EC"/>
</dbReference>
<feature type="domain" description="Sulfatase N-terminal" evidence="9">
    <location>
        <begin position="30"/>
        <end position="402"/>
    </location>
</feature>
<keyword evidence="4 8" id="KW-0732">Signal</keyword>
<reference evidence="10 11" key="1">
    <citation type="submission" date="2019-08" db="EMBL/GenBank/DDBJ databases">
        <title>Deep-cultivation of Planctomycetes and their phenomic and genomic characterization uncovers novel biology.</title>
        <authorList>
            <person name="Wiegand S."/>
            <person name="Jogler M."/>
            <person name="Boedeker C."/>
            <person name="Pinto D."/>
            <person name="Vollmers J."/>
            <person name="Rivas-Marin E."/>
            <person name="Kohn T."/>
            <person name="Peeters S.H."/>
            <person name="Heuer A."/>
            <person name="Rast P."/>
            <person name="Oberbeckmann S."/>
            <person name="Bunk B."/>
            <person name="Jeske O."/>
            <person name="Meyerdierks A."/>
            <person name="Storesund J.E."/>
            <person name="Kallscheuer N."/>
            <person name="Luecker S."/>
            <person name="Lage O.M."/>
            <person name="Pohl T."/>
            <person name="Merkel B.J."/>
            <person name="Hornburger P."/>
            <person name="Mueller R.-W."/>
            <person name="Bruemmer F."/>
            <person name="Labrenz M."/>
            <person name="Spormann A.M."/>
            <person name="Op den Camp H."/>
            <person name="Overmann J."/>
            <person name="Amann R."/>
            <person name="Jetten M.S.M."/>
            <person name="Mascher T."/>
            <person name="Medema M.H."/>
            <person name="Devos D.P."/>
            <person name="Kaster A.-K."/>
            <person name="Ovreas L."/>
            <person name="Rohde M."/>
            <person name="Galperin M.Y."/>
            <person name="Jogler C."/>
        </authorList>
    </citation>
    <scope>NUCLEOTIDE SEQUENCE [LARGE SCALE GENOMIC DNA]</scope>
    <source>
        <strain evidence="10 11">UC8</strain>
    </source>
</reference>
<dbReference type="GO" id="GO:0046872">
    <property type="term" value="F:metal ion binding"/>
    <property type="evidence" value="ECO:0007669"/>
    <property type="project" value="UniProtKB-KW"/>
</dbReference>
<dbReference type="EMBL" id="CP042914">
    <property type="protein sequence ID" value="QEG41849.1"/>
    <property type="molecule type" value="Genomic_DNA"/>
</dbReference>
<dbReference type="Proteomes" id="UP000325286">
    <property type="component" value="Chromosome"/>
</dbReference>
<evidence type="ECO:0000259" key="9">
    <source>
        <dbReference type="Pfam" id="PF00884"/>
    </source>
</evidence>
<comment type="cofactor">
    <cofactor evidence="1">
        <name>Ca(2+)</name>
        <dbReference type="ChEBI" id="CHEBI:29108"/>
    </cofactor>
</comment>
<dbReference type="InterPro" id="IPR000917">
    <property type="entry name" value="Sulfatase_N"/>
</dbReference>
<dbReference type="Gene3D" id="3.30.1120.10">
    <property type="match status" value="1"/>
</dbReference>
<dbReference type="SUPFAM" id="SSF53649">
    <property type="entry name" value="Alkaline phosphatase-like"/>
    <property type="match status" value="1"/>
</dbReference>
<dbReference type="KEGG" id="rul:UC8_38770"/>
<evidence type="ECO:0000256" key="1">
    <source>
        <dbReference type="ARBA" id="ARBA00001913"/>
    </source>
</evidence>
<feature type="compositionally biased region" description="Pro residues" evidence="7">
    <location>
        <begin position="104"/>
        <end position="116"/>
    </location>
</feature>